<evidence type="ECO:0000313" key="7">
    <source>
        <dbReference type="EMBL" id="KKY02233.1"/>
    </source>
</evidence>
<proteinExistence type="inferred from homology"/>
<dbReference type="InterPro" id="IPR029753">
    <property type="entry name" value="D-isomer_DH_CS"/>
</dbReference>
<evidence type="ECO:0000259" key="6">
    <source>
        <dbReference type="Pfam" id="PF02826"/>
    </source>
</evidence>
<evidence type="ECO:0000259" key="5">
    <source>
        <dbReference type="Pfam" id="PF00389"/>
    </source>
</evidence>
<gene>
    <name evidence="7" type="ORF">VN21_04340</name>
</gene>
<reference evidence="7 8" key="1">
    <citation type="submission" date="2015-04" db="EMBL/GenBank/DDBJ databases">
        <title>Microcin producing Clostridium sp. JC272T.</title>
        <authorList>
            <person name="Jyothsna T."/>
            <person name="Sasikala C."/>
            <person name="Ramana C."/>
        </authorList>
    </citation>
    <scope>NUCLEOTIDE SEQUENCE [LARGE SCALE GENOMIC DNA]</scope>
    <source>
        <strain evidence="7 8">JC272</strain>
    </source>
</reference>
<comment type="caution">
    <text evidence="7">The sequence shown here is derived from an EMBL/GenBank/DDBJ whole genome shotgun (WGS) entry which is preliminary data.</text>
</comment>
<keyword evidence="8" id="KW-1185">Reference proteome</keyword>
<organism evidence="7 8">
    <name type="scientific">Paraclostridium benzoelyticum</name>
    <dbReference type="NCBI Taxonomy" id="1629550"/>
    <lineage>
        <taxon>Bacteria</taxon>
        <taxon>Bacillati</taxon>
        <taxon>Bacillota</taxon>
        <taxon>Clostridia</taxon>
        <taxon>Peptostreptococcales</taxon>
        <taxon>Peptostreptococcaceae</taxon>
        <taxon>Paraclostridium</taxon>
    </lineage>
</organism>
<dbReference type="SUPFAM" id="SSF52283">
    <property type="entry name" value="Formate/glycerate dehydrogenase catalytic domain-like"/>
    <property type="match status" value="1"/>
</dbReference>
<dbReference type="PATRIC" id="fig|1629550.3.peg.3570"/>
<dbReference type="Proteomes" id="UP000034407">
    <property type="component" value="Unassembled WGS sequence"/>
</dbReference>
<dbReference type="GO" id="GO:0051287">
    <property type="term" value="F:NAD binding"/>
    <property type="evidence" value="ECO:0007669"/>
    <property type="project" value="InterPro"/>
</dbReference>
<dbReference type="SUPFAM" id="SSF51735">
    <property type="entry name" value="NAD(P)-binding Rossmann-fold domains"/>
    <property type="match status" value="1"/>
</dbReference>
<dbReference type="GO" id="GO:0016616">
    <property type="term" value="F:oxidoreductase activity, acting on the CH-OH group of donors, NAD or NADP as acceptor"/>
    <property type="evidence" value="ECO:0007669"/>
    <property type="project" value="InterPro"/>
</dbReference>
<dbReference type="RefSeq" id="WP_046822216.1">
    <property type="nucleotide sequence ID" value="NZ_LBBT01000094.1"/>
</dbReference>
<dbReference type="EMBL" id="LBBT01000094">
    <property type="protein sequence ID" value="KKY02233.1"/>
    <property type="molecule type" value="Genomic_DNA"/>
</dbReference>
<dbReference type="Pfam" id="PF02826">
    <property type="entry name" value="2-Hacid_dh_C"/>
    <property type="match status" value="1"/>
</dbReference>
<dbReference type="PANTHER" id="PTHR43333:SF1">
    <property type="entry name" value="D-ISOMER SPECIFIC 2-HYDROXYACID DEHYDROGENASE NAD-BINDING DOMAIN-CONTAINING PROTEIN"/>
    <property type="match status" value="1"/>
</dbReference>
<evidence type="ECO:0000256" key="4">
    <source>
        <dbReference type="RuleBase" id="RU003719"/>
    </source>
</evidence>
<name>A0A0M3DIQ1_9FIRM</name>
<dbReference type="CDD" id="cd12155">
    <property type="entry name" value="PGDH_1"/>
    <property type="match status" value="1"/>
</dbReference>
<evidence type="ECO:0000313" key="8">
    <source>
        <dbReference type="Proteomes" id="UP000034407"/>
    </source>
</evidence>
<dbReference type="PANTHER" id="PTHR43333">
    <property type="entry name" value="2-HACID_DH_C DOMAIN-CONTAINING PROTEIN"/>
    <property type="match status" value="1"/>
</dbReference>
<protein>
    <submittedName>
        <fullName evidence="7">Dihydrofolate reductase</fullName>
    </submittedName>
</protein>
<keyword evidence="3" id="KW-0520">NAD</keyword>
<dbReference type="InterPro" id="IPR006140">
    <property type="entry name" value="D-isomer_DH_NAD-bd"/>
</dbReference>
<feature type="domain" description="D-isomer specific 2-hydroxyacid dehydrogenase catalytic" evidence="5">
    <location>
        <begin position="5"/>
        <end position="306"/>
    </location>
</feature>
<dbReference type="AlphaFoldDB" id="A0A0M3DIQ1"/>
<dbReference type="Pfam" id="PF00389">
    <property type="entry name" value="2-Hacid_dh"/>
    <property type="match status" value="1"/>
</dbReference>
<evidence type="ECO:0000256" key="1">
    <source>
        <dbReference type="ARBA" id="ARBA00005854"/>
    </source>
</evidence>
<keyword evidence="2 4" id="KW-0560">Oxidoreductase</keyword>
<feature type="domain" description="D-isomer specific 2-hydroxyacid dehydrogenase NAD-binding" evidence="6">
    <location>
        <begin position="102"/>
        <end position="273"/>
    </location>
</feature>
<dbReference type="InterPro" id="IPR006139">
    <property type="entry name" value="D-isomer_2_OHA_DH_cat_dom"/>
</dbReference>
<dbReference type="InterPro" id="IPR036291">
    <property type="entry name" value="NAD(P)-bd_dom_sf"/>
</dbReference>
<dbReference type="OrthoDB" id="9805416at2"/>
<dbReference type="PROSITE" id="PS00671">
    <property type="entry name" value="D_2_HYDROXYACID_DH_3"/>
    <property type="match status" value="1"/>
</dbReference>
<accession>A0A0M3DIQ1</accession>
<comment type="similarity">
    <text evidence="1 4">Belongs to the D-isomer specific 2-hydroxyacid dehydrogenase family.</text>
</comment>
<sequence>MKLLITNKYEDNEISKLVNLGYKVVYMKESKAEVNNENKDIEVLVGYNPFNTLDISKLENLKLIQLSSVGIDQIPKDEIIKKNITVCNNKGNYSIPMAEYIVMYILNVYKNTKQMYKNQAQKKWKLDIKLEELTDKKVMFIGTGTIAKNAADRLKAFGVYVYGVNTDGRDVVGFDECIPIGNINEGLKKCDVVVITLPSTKETIGMINDEKLKNMKNGSVIINVGRGNIINENDLINNISKFKGVCLDVFESEPLNKENKLWEFENVTITPHNSWISDKNRSRTFNTIYENLENYINNKELKNVVNIQKGY</sequence>
<dbReference type="Gene3D" id="3.40.50.720">
    <property type="entry name" value="NAD(P)-binding Rossmann-like Domain"/>
    <property type="match status" value="2"/>
</dbReference>
<evidence type="ECO:0000256" key="3">
    <source>
        <dbReference type="ARBA" id="ARBA00023027"/>
    </source>
</evidence>
<evidence type="ECO:0000256" key="2">
    <source>
        <dbReference type="ARBA" id="ARBA00023002"/>
    </source>
</evidence>